<proteinExistence type="predicted"/>
<evidence type="ECO:0000256" key="1">
    <source>
        <dbReference type="SAM" id="MobiDB-lite"/>
    </source>
</evidence>
<evidence type="ECO:0000313" key="2">
    <source>
        <dbReference type="EMBL" id="TWU18423.1"/>
    </source>
</evidence>
<dbReference type="Pfam" id="PF20371">
    <property type="entry name" value="DUF6666"/>
    <property type="match status" value="1"/>
</dbReference>
<feature type="region of interest" description="Disordered" evidence="1">
    <location>
        <begin position="91"/>
        <end position="110"/>
    </location>
</feature>
<keyword evidence="3" id="KW-1185">Reference proteome</keyword>
<protein>
    <submittedName>
        <fullName evidence="2">Uncharacterized protein</fullName>
    </submittedName>
</protein>
<dbReference type="EMBL" id="SJPU01000001">
    <property type="protein sequence ID" value="TWU18423.1"/>
    <property type="molecule type" value="Genomic_DNA"/>
</dbReference>
<reference evidence="2 3" key="1">
    <citation type="journal article" date="2020" name="Antonie Van Leeuwenhoek">
        <title>Rhodopirellula heiligendammensis sp. nov., Rhodopirellula pilleata sp. nov., and Rhodopirellula solitaria sp. nov. isolated from natural or artificial marine surfaces in Northern Germany and California, USA, and emended description of the genus Rhodopirellula.</title>
        <authorList>
            <person name="Kallscheuer N."/>
            <person name="Wiegand S."/>
            <person name="Jogler M."/>
            <person name="Boedeker C."/>
            <person name="Peeters S.H."/>
            <person name="Rast P."/>
            <person name="Heuer A."/>
            <person name="Jetten M.S.M."/>
            <person name="Rohde M."/>
            <person name="Jogler C."/>
        </authorList>
    </citation>
    <scope>NUCLEOTIDE SEQUENCE [LARGE SCALE GENOMIC DNA]</scope>
    <source>
        <strain evidence="2 3">Poly21</strain>
    </source>
</reference>
<comment type="caution">
    <text evidence="2">The sequence shown here is derived from an EMBL/GenBank/DDBJ whole genome shotgun (WGS) entry which is preliminary data.</text>
</comment>
<accession>A0A5C6C1H9</accession>
<dbReference type="Proteomes" id="UP000319908">
    <property type="component" value="Unassembled WGS sequence"/>
</dbReference>
<dbReference type="InterPro" id="IPR046607">
    <property type="entry name" value="DUF6666"/>
</dbReference>
<name>A0A5C6C1H9_9BACT</name>
<sequence>MLVGDHRLRIWNLLMFVSETMTTLTPAHPVRSLWVAIILMMMAGVSTWDAADTYAAPQGAAVQTKWAPGQVDADATRVAARSPQLVQRSSVRRQSIASNSGRSTQRPSNGQVQQVGFLEDYGAHGNVCDCNECAGYDPACGIEGGILLEPNCGLEPIYAMEASCGLEPACGMESFGGDACGCDSCSSGYGTCDGFSNNRYCEPARFPLFLPVLGVDWSRFEFFYGTQAFLNPMNVPATGSGTNANSGSFGFHEGFNEGRDLKKLFDIDLSAQFGLRATQNNLEGQQFTEQHRNQIFLTGGLFRRVDYGLQYGVVLDYLSDNWYYDTDLLQLRGELSWKLSPRQNFGFHWMAGLNDDTVPTLVTNQSGTVFNGSQTVQASDQYRAFYRYCFGPTGQWTSYIGGTDNNHFLIGSDIDVPLAGGLSMKVGSTYFAPTGDTSVPKYQSEGWNVGISMVYRPGCRTGSNRYLRPMFNVADNGSFFVYR</sequence>
<gene>
    <name evidence="2" type="ORF">Poly21_05850</name>
</gene>
<organism evidence="2 3">
    <name type="scientific">Allorhodopirellula heiligendammensis</name>
    <dbReference type="NCBI Taxonomy" id="2714739"/>
    <lineage>
        <taxon>Bacteria</taxon>
        <taxon>Pseudomonadati</taxon>
        <taxon>Planctomycetota</taxon>
        <taxon>Planctomycetia</taxon>
        <taxon>Pirellulales</taxon>
        <taxon>Pirellulaceae</taxon>
        <taxon>Allorhodopirellula</taxon>
    </lineage>
</organism>
<dbReference type="AlphaFoldDB" id="A0A5C6C1H9"/>
<evidence type="ECO:0000313" key="3">
    <source>
        <dbReference type="Proteomes" id="UP000319908"/>
    </source>
</evidence>